<dbReference type="AlphaFoldDB" id="A0A077Z9G1"/>
<dbReference type="Pfam" id="PF00300">
    <property type="entry name" value="His_Phos_1"/>
    <property type="match status" value="1"/>
</dbReference>
<protein>
    <submittedName>
        <fullName evidence="1">His Phos 1 domain containing protein</fullName>
    </submittedName>
</protein>
<dbReference type="InterPro" id="IPR029033">
    <property type="entry name" value="His_PPase_superfam"/>
</dbReference>
<dbReference type="InterPro" id="IPR013078">
    <property type="entry name" value="His_Pase_superF_clade-1"/>
</dbReference>
<dbReference type="STRING" id="36087.A0A077Z9G1"/>
<reference evidence="1" key="2">
    <citation type="submission" date="2014-03" db="EMBL/GenBank/DDBJ databases">
        <title>The whipworm genome and dual-species transcriptomics of an intimate host-pathogen interaction.</title>
        <authorList>
            <person name="Foth B.J."/>
            <person name="Tsai I.J."/>
            <person name="Reid A.J."/>
            <person name="Bancroft A.J."/>
            <person name="Nichol S."/>
            <person name="Tracey A."/>
            <person name="Holroyd N."/>
            <person name="Cotton J.A."/>
            <person name="Stanley E.J."/>
            <person name="Zarowiecki M."/>
            <person name="Liu J.Z."/>
            <person name="Huckvale T."/>
            <person name="Cooper P.J."/>
            <person name="Grencis R.K."/>
            <person name="Berriman M."/>
        </authorList>
    </citation>
    <scope>NUCLEOTIDE SEQUENCE [LARGE SCALE GENOMIC DNA]</scope>
</reference>
<dbReference type="Gene3D" id="3.40.50.1240">
    <property type="entry name" value="Phosphoglycerate mutase-like"/>
    <property type="match status" value="1"/>
</dbReference>
<gene>
    <name evidence="1" type="ORF">TTRE_0000358701</name>
</gene>
<dbReference type="PANTHER" id="PTHR16469">
    <property type="entry name" value="UBIQUITIN-ASSOCIATED AND SH3 DOMAIN-CONTAINING BA-RELATED"/>
    <property type="match status" value="1"/>
</dbReference>
<dbReference type="GO" id="GO:0016791">
    <property type="term" value="F:phosphatase activity"/>
    <property type="evidence" value="ECO:0007669"/>
    <property type="project" value="UniProtKB-ARBA"/>
</dbReference>
<evidence type="ECO:0000313" key="1">
    <source>
        <dbReference type="EMBL" id="CDW55315.1"/>
    </source>
</evidence>
<name>A0A077Z9G1_TRITR</name>
<dbReference type="CDD" id="cd07067">
    <property type="entry name" value="HP_PGM_like"/>
    <property type="match status" value="1"/>
</dbReference>
<reference evidence="1" key="1">
    <citation type="submission" date="2014-01" db="EMBL/GenBank/DDBJ databases">
        <authorList>
            <person name="Aslett M."/>
        </authorList>
    </citation>
    <scope>NUCLEOTIDE SEQUENCE</scope>
</reference>
<proteinExistence type="predicted"/>
<dbReference type="OrthoDB" id="414418at2759"/>
<dbReference type="InterPro" id="IPR051710">
    <property type="entry name" value="Phosphatase_SH3-domain"/>
</dbReference>
<dbReference type="SUPFAM" id="SSF53254">
    <property type="entry name" value="Phosphoglycerate mutase-like"/>
    <property type="match status" value="1"/>
</dbReference>
<organism evidence="1 2">
    <name type="scientific">Trichuris trichiura</name>
    <name type="common">Whipworm</name>
    <name type="synonym">Trichocephalus trichiurus</name>
    <dbReference type="NCBI Taxonomy" id="36087"/>
    <lineage>
        <taxon>Eukaryota</taxon>
        <taxon>Metazoa</taxon>
        <taxon>Ecdysozoa</taxon>
        <taxon>Nematoda</taxon>
        <taxon>Enoplea</taxon>
        <taxon>Dorylaimia</taxon>
        <taxon>Trichinellida</taxon>
        <taxon>Trichuridae</taxon>
        <taxon>Trichuris</taxon>
    </lineage>
</organism>
<sequence>MSALYPEAKGRRVIIMRHGERVDEVDPQWVEKSFKTGKYERYNLNMPLTAPFRAENLTDSKLDWCSDPGLSTIGHWTASLMGMKLSKLKVQIDQVFCSPAMRCVQTASRVIEGYESLPHAVNLKIQIEQGLYEWGYGRGYPLPRFVEPKLLAEGGTPIDIYYKSVINSSDISPEETYAEFNRRSFNVMEAIVKQMFRKSSALIVTHAPLFDAFNLFIGRSPKNLEDWCGRVQRTPHLFMVAYEETRKGKWCPIKPPIGTFCHAENGKFSYKMLKKL</sequence>
<dbReference type="Proteomes" id="UP000030665">
    <property type="component" value="Unassembled WGS sequence"/>
</dbReference>
<dbReference type="PANTHER" id="PTHR16469:SF27">
    <property type="entry name" value="UBIQUITIN-ASSOCIATED AND SH3 DOMAIN-CONTAINING BA-RELATED"/>
    <property type="match status" value="1"/>
</dbReference>
<keyword evidence="2" id="KW-1185">Reference proteome</keyword>
<dbReference type="EMBL" id="HG805947">
    <property type="protein sequence ID" value="CDW55315.1"/>
    <property type="molecule type" value="Genomic_DNA"/>
</dbReference>
<accession>A0A077Z9G1</accession>
<evidence type="ECO:0000313" key="2">
    <source>
        <dbReference type="Proteomes" id="UP000030665"/>
    </source>
</evidence>